<proteinExistence type="predicted"/>
<evidence type="ECO:0000256" key="3">
    <source>
        <dbReference type="ARBA" id="ARBA00022989"/>
    </source>
</evidence>
<reference evidence="7" key="1">
    <citation type="submission" date="2019-03" db="EMBL/GenBank/DDBJ databases">
        <authorList>
            <person name="Mank J."/>
            <person name="Almeida P."/>
        </authorList>
    </citation>
    <scope>NUCLEOTIDE SEQUENCE</scope>
    <source>
        <strain evidence="7">78183</strain>
    </source>
</reference>
<keyword evidence="4" id="KW-0472">Membrane</keyword>
<keyword evidence="3" id="KW-1133">Transmembrane helix</keyword>
<dbReference type="InterPro" id="IPR003439">
    <property type="entry name" value="ABC_transporter-like_ATP-bd"/>
</dbReference>
<dbReference type="SUPFAM" id="SSF90123">
    <property type="entry name" value="ABC transporter transmembrane region"/>
    <property type="match status" value="1"/>
</dbReference>
<name>A0A6N2KMZ9_SALVM</name>
<feature type="domain" description="ABC transporter" evidence="5">
    <location>
        <begin position="46"/>
        <end position="290"/>
    </location>
</feature>
<dbReference type="GO" id="GO:0016020">
    <property type="term" value="C:membrane"/>
    <property type="evidence" value="ECO:0007669"/>
    <property type="project" value="UniProtKB-SubCell"/>
</dbReference>
<dbReference type="GO" id="GO:0005524">
    <property type="term" value="F:ATP binding"/>
    <property type="evidence" value="ECO:0007669"/>
    <property type="project" value="InterPro"/>
</dbReference>
<dbReference type="Gene3D" id="1.20.1560.10">
    <property type="entry name" value="ABC transporter type 1, transmembrane domain"/>
    <property type="match status" value="1"/>
</dbReference>
<evidence type="ECO:0008006" key="8">
    <source>
        <dbReference type="Google" id="ProtNLM"/>
    </source>
</evidence>
<evidence type="ECO:0000256" key="1">
    <source>
        <dbReference type="ARBA" id="ARBA00004141"/>
    </source>
</evidence>
<feature type="domain" description="ABC transmembrane type-1" evidence="6">
    <location>
        <begin position="1"/>
        <end position="81"/>
    </location>
</feature>
<dbReference type="PROSITE" id="PS50929">
    <property type="entry name" value="ABC_TM1F"/>
    <property type="match status" value="1"/>
</dbReference>
<sequence length="343" mass="37559">MFSAILCNRLAWFDLDENNTGSLTSTLAADATLVRSTLADRLSTMVQNVSLTVTAFVIAFLQLEVSAVVIACSPLCIGAAITEASPISLRDNKISDWAYISIGYGASSFSLFVHSRLGFETIALTPDILKGSQALKSVFSISIENSHGLMITSSITDTKELESDSESVLQAENYFRDYLKVSAGTLLCPNGSGKRGQKQRIAIARAISKDPSVLLLDEATSALDTTSEKLVQEALDKLMEGRTTVLVAHRLSTVHDADSIAVLQLWRVVEIGSHNQLIGNLAGVYKQLLTLKLHCAPIFIYIFKLPCIEDHVENKDTSDNHICMANTMWLEICWMISWLQIRG</sequence>
<accession>A0A6N2KMZ9</accession>
<dbReference type="EMBL" id="CAADRP010000557">
    <property type="protein sequence ID" value="VFU29975.1"/>
    <property type="molecule type" value="Genomic_DNA"/>
</dbReference>
<evidence type="ECO:0000259" key="5">
    <source>
        <dbReference type="PROSITE" id="PS50893"/>
    </source>
</evidence>
<dbReference type="Pfam" id="PF00664">
    <property type="entry name" value="ABC_membrane"/>
    <property type="match status" value="1"/>
</dbReference>
<dbReference type="InterPro" id="IPR027417">
    <property type="entry name" value="P-loop_NTPase"/>
</dbReference>
<dbReference type="InterPro" id="IPR036640">
    <property type="entry name" value="ABC1_TM_sf"/>
</dbReference>
<evidence type="ECO:0000256" key="2">
    <source>
        <dbReference type="ARBA" id="ARBA00022692"/>
    </source>
</evidence>
<dbReference type="Gene3D" id="3.40.50.300">
    <property type="entry name" value="P-loop containing nucleotide triphosphate hydrolases"/>
    <property type="match status" value="1"/>
</dbReference>
<dbReference type="PANTHER" id="PTHR24221">
    <property type="entry name" value="ATP-BINDING CASSETTE SUB-FAMILY B"/>
    <property type="match status" value="1"/>
</dbReference>
<dbReference type="AlphaFoldDB" id="A0A6N2KMZ9"/>
<gene>
    <name evidence="7" type="ORF">SVIM_LOCUS111768</name>
</gene>
<comment type="subcellular location">
    <subcellularLocation>
        <location evidence="1">Membrane</location>
        <topology evidence="1">Multi-pass membrane protein</topology>
    </subcellularLocation>
</comment>
<dbReference type="PROSITE" id="PS50893">
    <property type="entry name" value="ABC_TRANSPORTER_2"/>
    <property type="match status" value="1"/>
</dbReference>
<keyword evidence="2" id="KW-0812">Transmembrane</keyword>
<dbReference type="Pfam" id="PF00005">
    <property type="entry name" value="ABC_tran"/>
    <property type="match status" value="1"/>
</dbReference>
<dbReference type="PANTHER" id="PTHR24221:SF415">
    <property type="entry name" value="ABC TRANSPORTER B FAMILY MEMBER 13-RELATED"/>
    <property type="match status" value="1"/>
</dbReference>
<organism evidence="7">
    <name type="scientific">Salix viminalis</name>
    <name type="common">Common osier</name>
    <name type="synonym">Basket willow</name>
    <dbReference type="NCBI Taxonomy" id="40686"/>
    <lineage>
        <taxon>Eukaryota</taxon>
        <taxon>Viridiplantae</taxon>
        <taxon>Streptophyta</taxon>
        <taxon>Embryophyta</taxon>
        <taxon>Tracheophyta</taxon>
        <taxon>Spermatophyta</taxon>
        <taxon>Magnoliopsida</taxon>
        <taxon>eudicotyledons</taxon>
        <taxon>Gunneridae</taxon>
        <taxon>Pentapetalae</taxon>
        <taxon>rosids</taxon>
        <taxon>fabids</taxon>
        <taxon>Malpighiales</taxon>
        <taxon>Salicaceae</taxon>
        <taxon>Saliceae</taxon>
        <taxon>Salix</taxon>
    </lineage>
</organism>
<dbReference type="InterPro" id="IPR039421">
    <property type="entry name" value="Type_1_exporter"/>
</dbReference>
<evidence type="ECO:0000256" key="4">
    <source>
        <dbReference type="ARBA" id="ARBA00023136"/>
    </source>
</evidence>
<dbReference type="GO" id="GO:0140359">
    <property type="term" value="F:ABC-type transporter activity"/>
    <property type="evidence" value="ECO:0007669"/>
    <property type="project" value="InterPro"/>
</dbReference>
<protein>
    <recommendedName>
        <fullName evidence="8">ABC transporter domain-containing protein</fullName>
    </recommendedName>
</protein>
<dbReference type="InterPro" id="IPR011527">
    <property type="entry name" value="ABC1_TM_dom"/>
</dbReference>
<evidence type="ECO:0000259" key="6">
    <source>
        <dbReference type="PROSITE" id="PS50929"/>
    </source>
</evidence>
<dbReference type="GO" id="GO:0016887">
    <property type="term" value="F:ATP hydrolysis activity"/>
    <property type="evidence" value="ECO:0007669"/>
    <property type="project" value="InterPro"/>
</dbReference>
<dbReference type="SUPFAM" id="SSF52540">
    <property type="entry name" value="P-loop containing nucleoside triphosphate hydrolases"/>
    <property type="match status" value="1"/>
</dbReference>
<evidence type="ECO:0000313" key="7">
    <source>
        <dbReference type="EMBL" id="VFU29975.1"/>
    </source>
</evidence>